<evidence type="ECO:0000259" key="6">
    <source>
        <dbReference type="Pfam" id="PF13458"/>
    </source>
</evidence>
<feature type="domain" description="Leucine-binding protein" evidence="6">
    <location>
        <begin position="27"/>
        <end position="364"/>
    </location>
</feature>
<dbReference type="Proteomes" id="UP000334340">
    <property type="component" value="Unassembled WGS sequence"/>
</dbReference>
<dbReference type="SUPFAM" id="SSF53822">
    <property type="entry name" value="Periplasmic binding protein-like I"/>
    <property type="match status" value="1"/>
</dbReference>
<dbReference type="PANTHER" id="PTHR47151">
    <property type="entry name" value="LEU/ILE/VAL-BINDING ABC TRANSPORTER SUBUNIT"/>
    <property type="match status" value="1"/>
</dbReference>
<proteinExistence type="inferred from homology"/>
<dbReference type="Pfam" id="PF13458">
    <property type="entry name" value="Peripla_BP_6"/>
    <property type="match status" value="1"/>
</dbReference>
<reference evidence="7 8" key="1">
    <citation type="submission" date="2019-07" db="EMBL/GenBank/DDBJ databases">
        <authorList>
            <person name="Cremers G."/>
        </authorList>
    </citation>
    <scope>NUCLEOTIDE SEQUENCE [LARGE SCALE GENOMIC DNA]</scope>
</reference>
<dbReference type="InterPro" id="IPR028082">
    <property type="entry name" value="Peripla_BP_I"/>
</dbReference>
<evidence type="ECO:0000313" key="8">
    <source>
        <dbReference type="Proteomes" id="UP000334340"/>
    </source>
</evidence>
<evidence type="ECO:0000313" key="7">
    <source>
        <dbReference type="EMBL" id="VUZ83984.1"/>
    </source>
</evidence>
<dbReference type="PRINTS" id="PR00337">
    <property type="entry name" value="LEUILEVALBP"/>
</dbReference>
<organism evidence="7 8">
    <name type="scientific">Candidatus Methylomirabilis lanthanidiphila</name>
    <dbReference type="NCBI Taxonomy" id="2211376"/>
    <lineage>
        <taxon>Bacteria</taxon>
        <taxon>Candidatus Methylomirabilota</taxon>
        <taxon>Candidatus Methylomirabilia</taxon>
        <taxon>Candidatus Methylomirabilales</taxon>
        <taxon>Candidatus Methylomirabilaceae</taxon>
        <taxon>Candidatus Methylomirabilis</taxon>
    </lineage>
</organism>
<sequence length="370" mass="40283">MGRQWVWFWKALALILLITANADAAGTIKVGVAGPLTGDQGALGQELKNGAIIAVEEWNAKGGLLGQKIEIVWGDDQHDPKQAVAVANKFVNEGVAGVIGHFNSSCSIPASNIYRDGNVVQLTPASTNPQFTERGLWNVFRVCGRDDQQGGVAANFIAKKLKKTKVAVLHDKTTYGQGLADETVKALEKAGIKPVYYGSVTQGEKDYRPVLTAVRQRQPEALFYGGIYPEAVMLTKQMRELGMKTVFISGDGVWAKEFIEIAGKAAEGAFITFTPDQTKIKEAQEVIQRHKQKFGTAVGAYTVYSYVAAVLLFEAIAATHSVDSVKIAEHIRATKWKTALGPIQFDKKGDVLVSPYVVWEVKNGKFVELQ</sequence>
<dbReference type="AlphaFoldDB" id="A0A564ZFC1"/>
<evidence type="ECO:0000256" key="3">
    <source>
        <dbReference type="ARBA" id="ARBA00022729"/>
    </source>
</evidence>
<evidence type="ECO:0000256" key="2">
    <source>
        <dbReference type="ARBA" id="ARBA00022448"/>
    </source>
</evidence>
<keyword evidence="8" id="KW-1185">Reference proteome</keyword>
<keyword evidence="3 5" id="KW-0732">Signal</keyword>
<feature type="signal peptide" evidence="5">
    <location>
        <begin position="1"/>
        <end position="24"/>
    </location>
</feature>
<protein>
    <submittedName>
        <fullName evidence="7">High-affinity branched-chain amino acid ABC transporter (Substrate-binding protein)</fullName>
    </submittedName>
</protein>
<evidence type="ECO:0000256" key="1">
    <source>
        <dbReference type="ARBA" id="ARBA00010062"/>
    </source>
</evidence>
<comment type="similarity">
    <text evidence="1">Belongs to the leucine-binding protein family.</text>
</comment>
<feature type="chain" id="PRO_5022048200" evidence="5">
    <location>
        <begin position="25"/>
        <end position="370"/>
    </location>
</feature>
<dbReference type="PANTHER" id="PTHR47151:SF2">
    <property type="entry name" value="AMINO ACID BINDING PROTEIN"/>
    <property type="match status" value="1"/>
</dbReference>
<dbReference type="InterPro" id="IPR000709">
    <property type="entry name" value="Leu_Ile_Val-bd"/>
</dbReference>
<keyword evidence="4" id="KW-0029">Amino-acid transport</keyword>
<dbReference type="InterPro" id="IPR028081">
    <property type="entry name" value="Leu-bd"/>
</dbReference>
<accession>A0A564ZFC1</accession>
<keyword evidence="2" id="KW-0813">Transport</keyword>
<dbReference type="EMBL" id="CABIKM010000004">
    <property type="protein sequence ID" value="VUZ83984.1"/>
    <property type="molecule type" value="Genomic_DNA"/>
</dbReference>
<evidence type="ECO:0000256" key="5">
    <source>
        <dbReference type="SAM" id="SignalP"/>
    </source>
</evidence>
<dbReference type="CDD" id="cd06342">
    <property type="entry name" value="PBP1_ABC_LIVBP-like"/>
    <property type="match status" value="1"/>
</dbReference>
<gene>
    <name evidence="7" type="ORF">MELA_00346</name>
</gene>
<name>A0A564ZFC1_9BACT</name>
<evidence type="ECO:0000256" key="4">
    <source>
        <dbReference type="ARBA" id="ARBA00022970"/>
    </source>
</evidence>
<dbReference type="Gene3D" id="3.40.50.2300">
    <property type="match status" value="2"/>
</dbReference>
<dbReference type="GO" id="GO:0006865">
    <property type="term" value="P:amino acid transport"/>
    <property type="evidence" value="ECO:0007669"/>
    <property type="project" value="UniProtKB-KW"/>
</dbReference>